<dbReference type="Proteomes" id="UP000186817">
    <property type="component" value="Unassembled WGS sequence"/>
</dbReference>
<evidence type="ECO:0000313" key="15">
    <source>
        <dbReference type="EMBL" id="OLQ06862.1"/>
    </source>
</evidence>
<dbReference type="EC" id="5.3.4.1" evidence="4 13"/>
<dbReference type="AlphaFoldDB" id="A0A1Q9EHF8"/>
<proteinExistence type="inferred from homology"/>
<dbReference type="PRINTS" id="PR00421">
    <property type="entry name" value="THIOREDOXIN"/>
</dbReference>
<dbReference type="PANTHER" id="PTHR18929">
    <property type="entry name" value="PROTEIN DISULFIDE ISOMERASE"/>
    <property type="match status" value="1"/>
</dbReference>
<dbReference type="CDD" id="cd02982">
    <property type="entry name" value="PDI_b'_family"/>
    <property type="match status" value="1"/>
</dbReference>
<comment type="catalytic activity">
    <reaction evidence="1 13">
        <text>Catalyzes the rearrangement of -S-S- bonds in proteins.</text>
        <dbReference type="EC" id="5.3.4.1"/>
    </reaction>
</comment>
<evidence type="ECO:0000256" key="1">
    <source>
        <dbReference type="ARBA" id="ARBA00001182"/>
    </source>
</evidence>
<dbReference type="InterPro" id="IPR005792">
    <property type="entry name" value="Prot_disulphide_isomerase"/>
</dbReference>
<feature type="disulfide bond" description="Redox-active" evidence="11">
    <location>
        <begin position="274"/>
        <end position="277"/>
    </location>
</feature>
<dbReference type="PROSITE" id="PS51352">
    <property type="entry name" value="THIOREDOXIN_2"/>
    <property type="match status" value="2"/>
</dbReference>
<keyword evidence="5" id="KW-0732">Signal</keyword>
<evidence type="ECO:0000256" key="9">
    <source>
        <dbReference type="ARBA" id="ARBA00023235"/>
    </source>
</evidence>
<evidence type="ECO:0000256" key="6">
    <source>
        <dbReference type="ARBA" id="ARBA00022737"/>
    </source>
</evidence>
<evidence type="ECO:0000256" key="3">
    <source>
        <dbReference type="ARBA" id="ARBA00006347"/>
    </source>
</evidence>
<dbReference type="OMA" id="FFGMKKD"/>
<protein>
    <recommendedName>
        <fullName evidence="4 13">Protein disulfide-isomerase</fullName>
        <ecNumber evidence="4 13">5.3.4.1</ecNumber>
    </recommendedName>
</protein>
<evidence type="ECO:0000256" key="5">
    <source>
        <dbReference type="ARBA" id="ARBA00022729"/>
    </source>
</evidence>
<dbReference type="NCBIfam" id="TIGR01130">
    <property type="entry name" value="ER_PDI_fam"/>
    <property type="match status" value="1"/>
</dbReference>
<evidence type="ECO:0000256" key="10">
    <source>
        <dbReference type="ARBA" id="ARBA00023284"/>
    </source>
</evidence>
<comment type="caution">
    <text evidence="15">The sequence shown here is derived from an EMBL/GenBank/DDBJ whole genome shotgun (WGS) entry which is preliminary data.</text>
</comment>
<dbReference type="OrthoDB" id="72053at2759"/>
<name>A0A1Q9EHF8_SYMMI</name>
<evidence type="ECO:0000256" key="11">
    <source>
        <dbReference type="PIRSR" id="PIRSR605792-51"/>
    </source>
</evidence>
<feature type="domain" description="Thioredoxin" evidence="14">
    <location>
        <begin position="542"/>
        <end position="674"/>
    </location>
</feature>
<evidence type="ECO:0000259" key="14">
    <source>
        <dbReference type="PROSITE" id="PS51352"/>
    </source>
</evidence>
<dbReference type="PANTHER" id="PTHR18929:SF246">
    <property type="entry name" value="PROTEIN DISULFIDE ISOMERASE-LIKE 1-4"/>
    <property type="match status" value="1"/>
</dbReference>
<dbReference type="GO" id="GO:0034976">
    <property type="term" value="P:response to endoplasmic reticulum stress"/>
    <property type="evidence" value="ECO:0007669"/>
    <property type="project" value="TreeGrafter"/>
</dbReference>
<keyword evidence="9 13" id="KW-0413">Isomerase</keyword>
<dbReference type="SUPFAM" id="SSF52833">
    <property type="entry name" value="Thioredoxin-like"/>
    <property type="match status" value="3"/>
</dbReference>
<evidence type="ECO:0000256" key="13">
    <source>
        <dbReference type="RuleBase" id="RU361130"/>
    </source>
</evidence>
<comment type="subcellular location">
    <subcellularLocation>
        <location evidence="2">Endoplasmic reticulum lumen</location>
    </subcellularLocation>
</comment>
<evidence type="ECO:0000256" key="8">
    <source>
        <dbReference type="ARBA" id="ARBA00023157"/>
    </source>
</evidence>
<dbReference type="GO" id="GO:0003756">
    <property type="term" value="F:protein disulfide isomerase activity"/>
    <property type="evidence" value="ECO:0007669"/>
    <property type="project" value="UniProtKB-EC"/>
</dbReference>
<dbReference type="NCBIfam" id="TIGR01126">
    <property type="entry name" value="pdi_dom"/>
    <property type="match status" value="1"/>
</dbReference>
<dbReference type="Gene3D" id="3.40.30.10">
    <property type="entry name" value="Glutaredoxin"/>
    <property type="match status" value="3"/>
</dbReference>
<comment type="similarity">
    <text evidence="3 12">Belongs to the protein disulfide isomerase family.</text>
</comment>
<organism evidence="15 16">
    <name type="scientific">Symbiodinium microadriaticum</name>
    <name type="common">Dinoflagellate</name>
    <name type="synonym">Zooxanthella microadriatica</name>
    <dbReference type="NCBI Taxonomy" id="2951"/>
    <lineage>
        <taxon>Eukaryota</taxon>
        <taxon>Sar</taxon>
        <taxon>Alveolata</taxon>
        <taxon>Dinophyceae</taxon>
        <taxon>Suessiales</taxon>
        <taxon>Symbiodiniaceae</taxon>
        <taxon>Symbiodinium</taxon>
    </lineage>
</organism>
<gene>
    <name evidence="15" type="primary">PDIL1-4</name>
    <name evidence="15" type="ORF">AK812_SmicGene9821</name>
</gene>
<dbReference type="InterPro" id="IPR013766">
    <property type="entry name" value="Thioredoxin_domain"/>
</dbReference>
<dbReference type="InterPro" id="IPR017937">
    <property type="entry name" value="Thioredoxin_CS"/>
</dbReference>
<dbReference type="CDD" id="cd02961">
    <property type="entry name" value="PDI_a_family"/>
    <property type="match status" value="1"/>
</dbReference>
<accession>A0A1Q9EHF8</accession>
<evidence type="ECO:0000256" key="2">
    <source>
        <dbReference type="ARBA" id="ARBA00004319"/>
    </source>
</evidence>
<keyword evidence="16" id="KW-1185">Reference proteome</keyword>
<evidence type="ECO:0000313" key="16">
    <source>
        <dbReference type="Proteomes" id="UP000186817"/>
    </source>
</evidence>
<reference evidence="15 16" key="1">
    <citation type="submission" date="2016-02" db="EMBL/GenBank/DDBJ databases">
        <title>Genome analysis of coral dinoflagellate symbionts highlights evolutionary adaptations to a symbiotic lifestyle.</title>
        <authorList>
            <person name="Aranda M."/>
            <person name="Li Y."/>
            <person name="Liew Y.J."/>
            <person name="Baumgarten S."/>
            <person name="Simakov O."/>
            <person name="Wilson M."/>
            <person name="Piel J."/>
            <person name="Ashoor H."/>
            <person name="Bougouffa S."/>
            <person name="Bajic V.B."/>
            <person name="Ryu T."/>
            <person name="Ravasi T."/>
            <person name="Bayer T."/>
            <person name="Micklem G."/>
            <person name="Kim H."/>
            <person name="Bhak J."/>
            <person name="Lajeunesse T.C."/>
            <person name="Voolstra C.R."/>
        </authorList>
    </citation>
    <scope>NUCLEOTIDE SEQUENCE [LARGE SCALE GENOMIC DNA]</scope>
    <source>
        <strain evidence="15 16">CCMP2467</strain>
    </source>
</reference>
<dbReference type="EMBL" id="LSRX01000151">
    <property type="protein sequence ID" value="OLQ06862.1"/>
    <property type="molecule type" value="Genomic_DNA"/>
</dbReference>
<evidence type="ECO:0000256" key="7">
    <source>
        <dbReference type="ARBA" id="ARBA00022824"/>
    </source>
</evidence>
<dbReference type="FunFam" id="3.40.30.10:FF:000023">
    <property type="entry name" value="Protein disulfide-isomerase"/>
    <property type="match status" value="1"/>
</dbReference>
<keyword evidence="7" id="KW-0256">Endoplasmic reticulum</keyword>
<dbReference type="PROSITE" id="PS00194">
    <property type="entry name" value="THIOREDOXIN_1"/>
    <property type="match status" value="2"/>
</dbReference>
<dbReference type="InterPro" id="IPR036249">
    <property type="entry name" value="Thioredoxin-like_sf"/>
</dbReference>
<keyword evidence="10 11" id="KW-0676">Redox-active center</keyword>
<evidence type="ECO:0000256" key="12">
    <source>
        <dbReference type="RuleBase" id="RU004208"/>
    </source>
</evidence>
<dbReference type="InterPro" id="IPR005788">
    <property type="entry name" value="PDI_thioredoxin-like_dom"/>
</dbReference>
<dbReference type="GO" id="GO:0005788">
    <property type="term" value="C:endoplasmic reticulum lumen"/>
    <property type="evidence" value="ECO:0007669"/>
    <property type="project" value="UniProtKB-SubCell"/>
</dbReference>
<feature type="domain" description="Thioredoxin" evidence="14">
    <location>
        <begin position="239"/>
        <end position="350"/>
    </location>
</feature>
<sequence length="696" mass="77078">MSKTMEHVLHTIVRTTIVWAHSWPTWVRTAVTHCVTMASESPATCEARMVQADDDEEEVLFQSDDAVGPSCNPELLDTGTTETEQVLFDAATEANTPSEDTRDEDLQEADAADGQLGPLQGLALPVLGSARLPFNALAAAKYCYQVASRGGLESTTVPPQLRRLMYLRWFGVVRGQTPRDWLDELRPRREEFFRYAREVPKPEAIQVSFGSNGLTAWLSALKACLPMLPLGFCLLVAWAAFGKAEDVVTLTGSDFEQHLKDNKYVLAEFYAPWCGHCKKLAPEYEKAAQALKFSGVSLAKVDATEEKDLAKKYDVKGFPTLIWFEEGKQMEYSGGRTTQTIIDWASSMTGPAVLENSDPAPPGSERPRVVLQASSLDSVFEQVAKDHRRKATWYFQKTGGASKVILQHAGEDPVELPGALENATLTQFVLDNALPLVGELNADTFDKYLEAGKGLVWSLFPVKAGEGFEEHRGIMTDVGKRFRGKYFVTHTDTAKFKEAIDNMLGISKFPAIAVQKKAGDKKKFVYTGAMTAAQISQFIEDVSTGKVSPSLKSEPKPAANDDAVRVVVGSTFEQEVFTPDKDVLLEVYAPWCGHCKKLEPEYSKLAKKIKKEELSDLLSIAKIDGTANDSPVDFIDWSSFPTIFFVKAGQSNATVYDGERTAKGLWKYIRKHATKAQELRERLDRRKGNKGRGEEL</sequence>
<keyword evidence="8 11" id="KW-1015">Disulfide bond</keyword>
<dbReference type="Pfam" id="PF00085">
    <property type="entry name" value="Thioredoxin"/>
    <property type="match status" value="2"/>
</dbReference>
<dbReference type="Pfam" id="PF13848">
    <property type="entry name" value="Thioredoxin_6"/>
    <property type="match status" value="1"/>
</dbReference>
<evidence type="ECO:0000256" key="4">
    <source>
        <dbReference type="ARBA" id="ARBA00012723"/>
    </source>
</evidence>
<dbReference type="GO" id="GO:0006457">
    <property type="term" value="P:protein folding"/>
    <property type="evidence" value="ECO:0007669"/>
    <property type="project" value="TreeGrafter"/>
</dbReference>
<dbReference type="CDD" id="cd02995">
    <property type="entry name" value="PDI_a_PDI_a'_C"/>
    <property type="match status" value="1"/>
</dbReference>
<feature type="disulfide bond" description="Redox-active" evidence="11">
    <location>
        <begin position="592"/>
        <end position="595"/>
    </location>
</feature>
<keyword evidence="6" id="KW-0677">Repeat</keyword>